<dbReference type="EMBL" id="JAWDGP010007852">
    <property type="protein sequence ID" value="KAK3702783.1"/>
    <property type="molecule type" value="Genomic_DNA"/>
</dbReference>
<evidence type="ECO:0000313" key="3">
    <source>
        <dbReference type="Proteomes" id="UP001283361"/>
    </source>
</evidence>
<sequence>MSDPFYDSLSEAARQSTPKYASLARERGRINPDSSEAASPRPSPQGSKNHCSAPDSGLFSPLRNSPAGSPSRAGAGGKVILATENQAPIAWKISADEDNGQTSRRRSSGHNGK</sequence>
<dbReference type="Proteomes" id="UP001283361">
    <property type="component" value="Unassembled WGS sequence"/>
</dbReference>
<protein>
    <submittedName>
        <fullName evidence="2">Uncharacterized protein</fullName>
    </submittedName>
</protein>
<gene>
    <name evidence="2" type="ORF">RRG08_042767</name>
</gene>
<evidence type="ECO:0000313" key="2">
    <source>
        <dbReference type="EMBL" id="KAK3702783.1"/>
    </source>
</evidence>
<accession>A0AAE0XR38</accession>
<organism evidence="2 3">
    <name type="scientific">Elysia crispata</name>
    <name type="common">lettuce slug</name>
    <dbReference type="NCBI Taxonomy" id="231223"/>
    <lineage>
        <taxon>Eukaryota</taxon>
        <taxon>Metazoa</taxon>
        <taxon>Spiralia</taxon>
        <taxon>Lophotrochozoa</taxon>
        <taxon>Mollusca</taxon>
        <taxon>Gastropoda</taxon>
        <taxon>Heterobranchia</taxon>
        <taxon>Euthyneura</taxon>
        <taxon>Panpulmonata</taxon>
        <taxon>Sacoglossa</taxon>
        <taxon>Placobranchoidea</taxon>
        <taxon>Plakobranchidae</taxon>
        <taxon>Elysia</taxon>
    </lineage>
</organism>
<feature type="compositionally biased region" description="Basic residues" evidence="1">
    <location>
        <begin position="103"/>
        <end position="113"/>
    </location>
</feature>
<proteinExistence type="predicted"/>
<reference evidence="2" key="1">
    <citation type="journal article" date="2023" name="G3 (Bethesda)">
        <title>A reference genome for the long-term kleptoplast-retaining sea slug Elysia crispata morphotype clarki.</title>
        <authorList>
            <person name="Eastman K.E."/>
            <person name="Pendleton A.L."/>
            <person name="Shaikh M.A."/>
            <person name="Suttiyut T."/>
            <person name="Ogas R."/>
            <person name="Tomko P."/>
            <person name="Gavelis G."/>
            <person name="Widhalm J.R."/>
            <person name="Wisecaver J.H."/>
        </authorList>
    </citation>
    <scope>NUCLEOTIDE SEQUENCE</scope>
    <source>
        <strain evidence="2">ECLA1</strain>
    </source>
</reference>
<feature type="region of interest" description="Disordered" evidence="1">
    <location>
        <begin position="1"/>
        <end position="113"/>
    </location>
</feature>
<name>A0AAE0XR38_9GAST</name>
<evidence type="ECO:0000256" key="1">
    <source>
        <dbReference type="SAM" id="MobiDB-lite"/>
    </source>
</evidence>
<keyword evidence="3" id="KW-1185">Reference proteome</keyword>
<comment type="caution">
    <text evidence="2">The sequence shown here is derived from an EMBL/GenBank/DDBJ whole genome shotgun (WGS) entry which is preliminary data.</text>
</comment>
<dbReference type="AlphaFoldDB" id="A0AAE0XR38"/>